<reference evidence="1 2" key="1">
    <citation type="journal article" date="2019" name="Environ. Microbiol.">
        <title>Species interactions and distinct microbial communities in high Arctic permafrost affected cryosols are associated with the CH4 and CO2 gas fluxes.</title>
        <authorList>
            <person name="Altshuler I."/>
            <person name="Hamel J."/>
            <person name="Turney S."/>
            <person name="Magnuson E."/>
            <person name="Levesque R."/>
            <person name="Greer C."/>
            <person name="Whyte L.G."/>
        </authorList>
    </citation>
    <scope>NUCLEOTIDE SEQUENCE [LARGE SCALE GENOMIC DNA]</scope>
    <source>
        <strain evidence="1 2">S5.20</strain>
    </source>
</reference>
<accession>A0A502EKS1</accession>
<keyword evidence="2" id="KW-1185">Reference proteome</keyword>
<name>A0A502EKS1_9MYCO</name>
<evidence type="ECO:0000313" key="2">
    <source>
        <dbReference type="Proteomes" id="UP000320095"/>
    </source>
</evidence>
<dbReference type="EMBL" id="RCZG01000001">
    <property type="protein sequence ID" value="TPG37086.1"/>
    <property type="molecule type" value="Genomic_DNA"/>
</dbReference>
<protein>
    <submittedName>
        <fullName evidence="1">Uncharacterized protein</fullName>
    </submittedName>
</protein>
<evidence type="ECO:0000313" key="1">
    <source>
        <dbReference type="EMBL" id="TPG37086.1"/>
    </source>
</evidence>
<dbReference type="Proteomes" id="UP000320095">
    <property type="component" value="Unassembled WGS sequence"/>
</dbReference>
<gene>
    <name evidence="1" type="ORF">EAH80_04300</name>
</gene>
<proteinExistence type="predicted"/>
<sequence>MTAWHGEVVGQLIRWVWSDGEVGYEARVDGMAENGGFSNACALTIAKCGGIASVANDPWPSIRVGDHRRRLHRGGHPLDAVWNQWS</sequence>
<comment type="caution">
    <text evidence="1">The sequence shown here is derived from an EMBL/GenBank/DDBJ whole genome shotgun (WGS) entry which is preliminary data.</text>
</comment>
<dbReference type="AlphaFoldDB" id="A0A502EKS1"/>
<organism evidence="1 2">
    <name type="scientific">Mycolicibacterium hodleri</name>
    <dbReference type="NCBI Taxonomy" id="49897"/>
    <lineage>
        <taxon>Bacteria</taxon>
        <taxon>Bacillati</taxon>
        <taxon>Actinomycetota</taxon>
        <taxon>Actinomycetes</taxon>
        <taxon>Mycobacteriales</taxon>
        <taxon>Mycobacteriaceae</taxon>
        <taxon>Mycolicibacterium</taxon>
    </lineage>
</organism>